<protein>
    <submittedName>
        <fullName evidence="2">Uncharacterized protein</fullName>
    </submittedName>
</protein>
<keyword evidence="1" id="KW-0472">Membrane</keyword>
<keyword evidence="3" id="KW-1185">Reference proteome</keyword>
<evidence type="ECO:0000313" key="3">
    <source>
        <dbReference type="Proteomes" id="UP000199062"/>
    </source>
</evidence>
<dbReference type="RefSeq" id="WP_245778676.1">
    <property type="nucleotide sequence ID" value="NZ_FOZK01000002.1"/>
</dbReference>
<reference evidence="2 3" key="1">
    <citation type="submission" date="2016-10" db="EMBL/GenBank/DDBJ databases">
        <authorList>
            <person name="de Groot N.N."/>
        </authorList>
    </citation>
    <scope>NUCLEOTIDE SEQUENCE [LARGE SCALE GENOMIC DNA]</scope>
    <source>
        <strain evidence="2 3">CGMCC 1.10457</strain>
    </source>
</reference>
<name>A0A1I6L9S9_9EURY</name>
<proteinExistence type="predicted"/>
<sequence>MVSGIVINLIDVAVVAVGAYIGTTMALRGYFGREYHESRIGERIDETGSSDDRNEQ</sequence>
<evidence type="ECO:0000256" key="1">
    <source>
        <dbReference type="SAM" id="Phobius"/>
    </source>
</evidence>
<dbReference type="AlphaFoldDB" id="A0A1I6L9S9"/>
<evidence type="ECO:0000313" key="2">
    <source>
        <dbReference type="EMBL" id="SFS00233.1"/>
    </source>
</evidence>
<dbReference type="STRING" id="767519.SAMN05216559_2330"/>
<dbReference type="Proteomes" id="UP000199062">
    <property type="component" value="Unassembled WGS sequence"/>
</dbReference>
<gene>
    <name evidence="2" type="ORF">SAMN05216559_2330</name>
</gene>
<keyword evidence="1" id="KW-0812">Transmembrane</keyword>
<organism evidence="2 3">
    <name type="scientific">Halomicrobium zhouii</name>
    <dbReference type="NCBI Taxonomy" id="767519"/>
    <lineage>
        <taxon>Archaea</taxon>
        <taxon>Methanobacteriati</taxon>
        <taxon>Methanobacteriota</taxon>
        <taxon>Stenosarchaea group</taxon>
        <taxon>Halobacteria</taxon>
        <taxon>Halobacteriales</taxon>
        <taxon>Haloarculaceae</taxon>
        <taxon>Halomicrobium</taxon>
    </lineage>
</organism>
<accession>A0A1I6L9S9</accession>
<dbReference type="EMBL" id="FOZK01000002">
    <property type="protein sequence ID" value="SFS00233.1"/>
    <property type="molecule type" value="Genomic_DNA"/>
</dbReference>
<feature type="transmembrane region" description="Helical" evidence="1">
    <location>
        <begin position="6"/>
        <end position="31"/>
    </location>
</feature>
<keyword evidence="1" id="KW-1133">Transmembrane helix</keyword>